<protein>
    <submittedName>
        <fullName evidence="2">Uncharacterized protein</fullName>
    </submittedName>
</protein>
<accession>A0AAN6SGH8</accession>
<keyword evidence="3" id="KW-1185">Reference proteome</keyword>
<evidence type="ECO:0000313" key="3">
    <source>
        <dbReference type="Proteomes" id="UP001303222"/>
    </source>
</evidence>
<proteinExistence type="predicted"/>
<comment type="caution">
    <text evidence="2">The sequence shown here is derived from an EMBL/GenBank/DDBJ whole genome shotgun (WGS) entry which is preliminary data.</text>
</comment>
<name>A0AAN6SGH8_9PEZI</name>
<organism evidence="2 3">
    <name type="scientific">Pseudoneurospora amorphoporcata</name>
    <dbReference type="NCBI Taxonomy" id="241081"/>
    <lineage>
        <taxon>Eukaryota</taxon>
        <taxon>Fungi</taxon>
        <taxon>Dikarya</taxon>
        <taxon>Ascomycota</taxon>
        <taxon>Pezizomycotina</taxon>
        <taxon>Sordariomycetes</taxon>
        <taxon>Sordariomycetidae</taxon>
        <taxon>Sordariales</taxon>
        <taxon>Sordariaceae</taxon>
        <taxon>Pseudoneurospora</taxon>
    </lineage>
</organism>
<gene>
    <name evidence="2" type="ORF">QBC32DRAFT_138795</name>
</gene>
<keyword evidence="1" id="KW-1133">Transmembrane helix</keyword>
<dbReference type="Proteomes" id="UP001303222">
    <property type="component" value="Unassembled WGS sequence"/>
</dbReference>
<reference evidence="2" key="2">
    <citation type="submission" date="2023-06" db="EMBL/GenBank/DDBJ databases">
        <authorList>
            <consortium name="Lawrence Berkeley National Laboratory"/>
            <person name="Mondo S.J."/>
            <person name="Hensen N."/>
            <person name="Bonometti L."/>
            <person name="Westerberg I."/>
            <person name="Brannstrom I.O."/>
            <person name="Guillou S."/>
            <person name="Cros-Aarteil S."/>
            <person name="Calhoun S."/>
            <person name="Haridas S."/>
            <person name="Kuo A."/>
            <person name="Pangilinan J."/>
            <person name="Riley R."/>
            <person name="Labutti K."/>
            <person name="Andreopoulos B."/>
            <person name="Lipzen A."/>
            <person name="Chen C."/>
            <person name="Yanf M."/>
            <person name="Daum C."/>
            <person name="Ng V."/>
            <person name="Clum A."/>
            <person name="Steindorff A."/>
            <person name="Ohm R."/>
            <person name="Martin F."/>
            <person name="Silar P."/>
            <person name="Natvig D."/>
            <person name="Lalanne C."/>
            <person name="Gautier V."/>
            <person name="Ament-Velasquez S.L."/>
            <person name="Kruys A."/>
            <person name="Hutchinson M.I."/>
            <person name="Powell A.J."/>
            <person name="Barry K."/>
            <person name="Miller A.N."/>
            <person name="Grigoriev I.V."/>
            <person name="Debuchy R."/>
            <person name="Gladieux P."/>
            <person name="Thoren M.H."/>
            <person name="Johannesson H."/>
        </authorList>
    </citation>
    <scope>NUCLEOTIDE SEQUENCE</scope>
    <source>
        <strain evidence="2">CBS 626.80</strain>
    </source>
</reference>
<keyword evidence="1" id="KW-0812">Transmembrane</keyword>
<feature type="transmembrane region" description="Helical" evidence="1">
    <location>
        <begin position="54"/>
        <end position="75"/>
    </location>
</feature>
<reference evidence="2" key="1">
    <citation type="journal article" date="2023" name="Mol. Phylogenet. Evol.">
        <title>Genome-scale phylogeny and comparative genomics of the fungal order Sordariales.</title>
        <authorList>
            <person name="Hensen N."/>
            <person name="Bonometti L."/>
            <person name="Westerberg I."/>
            <person name="Brannstrom I.O."/>
            <person name="Guillou S."/>
            <person name="Cros-Aarteil S."/>
            <person name="Calhoun S."/>
            <person name="Haridas S."/>
            <person name="Kuo A."/>
            <person name="Mondo S."/>
            <person name="Pangilinan J."/>
            <person name="Riley R."/>
            <person name="LaButti K."/>
            <person name="Andreopoulos B."/>
            <person name="Lipzen A."/>
            <person name="Chen C."/>
            <person name="Yan M."/>
            <person name="Daum C."/>
            <person name="Ng V."/>
            <person name="Clum A."/>
            <person name="Steindorff A."/>
            <person name="Ohm R.A."/>
            <person name="Martin F."/>
            <person name="Silar P."/>
            <person name="Natvig D.O."/>
            <person name="Lalanne C."/>
            <person name="Gautier V."/>
            <person name="Ament-Velasquez S.L."/>
            <person name="Kruys A."/>
            <person name="Hutchinson M.I."/>
            <person name="Powell A.J."/>
            <person name="Barry K."/>
            <person name="Miller A.N."/>
            <person name="Grigoriev I.V."/>
            <person name="Debuchy R."/>
            <person name="Gladieux P."/>
            <person name="Hiltunen Thoren M."/>
            <person name="Johannesson H."/>
        </authorList>
    </citation>
    <scope>NUCLEOTIDE SEQUENCE</scope>
    <source>
        <strain evidence="2">CBS 626.80</strain>
    </source>
</reference>
<feature type="transmembrane region" description="Helical" evidence="1">
    <location>
        <begin position="7"/>
        <end position="28"/>
    </location>
</feature>
<keyword evidence="1" id="KW-0472">Membrane</keyword>
<evidence type="ECO:0000256" key="1">
    <source>
        <dbReference type="SAM" id="Phobius"/>
    </source>
</evidence>
<sequence length="137" mass="15509">MMSFFFYVLFLGVDFCFGILYFSCWSLSVVNSDQVAFVAHSGCCKTGKIPLLHLIWSLPPVGFPCFSVVFVFLVMCSERRKRERTVRMNRLADGKVGRNEGTTVSCPVWKAEGSLKRNHYDHKTSGIKDPFHAASML</sequence>
<evidence type="ECO:0000313" key="2">
    <source>
        <dbReference type="EMBL" id="KAK3952624.1"/>
    </source>
</evidence>
<dbReference type="AlphaFoldDB" id="A0AAN6SGH8"/>
<dbReference type="EMBL" id="MU859120">
    <property type="protein sequence ID" value="KAK3952624.1"/>
    <property type="molecule type" value="Genomic_DNA"/>
</dbReference>